<dbReference type="OrthoDB" id="92465at2"/>
<feature type="domain" description="PTS EIIC type-1" evidence="14">
    <location>
        <begin position="110"/>
        <end position="464"/>
    </location>
</feature>
<dbReference type="GO" id="GO:0005886">
    <property type="term" value="C:plasma membrane"/>
    <property type="evidence" value="ECO:0007669"/>
    <property type="project" value="UniProtKB-SubCell"/>
</dbReference>
<sequence length="464" mass="49193">MSKYTDMSNELLKLIGGKDNVASVTHCATRLRIRLHDEDNVPVEEIKKLPGVLGLQKNVGEIQVIIGPAVDDAYQEFMKLGGFETKAPKKTVPAQKREKGFKAVLNTLFSAMTGCISPIVYAFVVMGMFKSISAIFGPSLLGLFTAESDVYVLLEGIGNAITYFLPFLLAYSASQKLGANTVISIAMAAIMLSPAMTGVVAAGEPFKVFGLFPMTLINYSSTFLPILLIVAVQAYAEKLLNKIIPNVLKTVFVPTLTVAIMTVLGLCVLGPIGQWLGDGLAAIVMLLSTHASWLEGALVAALYVFMVAFGLGGPVFLATFAVYTQTGSDGLYFPYMCIYSMALVGICIGYIVRSKSATEKQTGTVALTSQLLGSVSEPTIYGILFRNKTCLIVEVVASGIAGFYCGLTHTAVVGMTFSLPVVGSFLAFSGASTANMVNGAISLVAAFALALIGTLVFYKEENAA</sequence>
<evidence type="ECO:0000256" key="8">
    <source>
        <dbReference type="ARBA" id="ARBA00022777"/>
    </source>
</evidence>
<feature type="transmembrane region" description="Helical" evidence="12">
    <location>
        <begin position="332"/>
        <end position="352"/>
    </location>
</feature>
<dbReference type="GO" id="GO:0008982">
    <property type="term" value="F:protein-N(PI)-phosphohistidine-sugar phosphotransferase activity"/>
    <property type="evidence" value="ECO:0007669"/>
    <property type="project" value="InterPro"/>
</dbReference>
<gene>
    <name evidence="15" type="primary">bglF_3</name>
    <name evidence="16" type="ORF">CGS50_007640</name>
    <name evidence="15" type="ORF">ERS852582_02765</name>
</gene>
<feature type="transmembrane region" description="Helical" evidence="12">
    <location>
        <begin position="177"/>
        <end position="196"/>
    </location>
</feature>
<dbReference type="Proteomes" id="UP000221015">
    <property type="component" value="Unassembled WGS sequence"/>
</dbReference>
<evidence type="ECO:0000259" key="13">
    <source>
        <dbReference type="PROSITE" id="PS51098"/>
    </source>
</evidence>
<dbReference type="InterPro" id="IPR018113">
    <property type="entry name" value="PTrfase_EIIB_Cys"/>
</dbReference>
<dbReference type="Pfam" id="PF00367">
    <property type="entry name" value="PTS_EIIB"/>
    <property type="match status" value="1"/>
</dbReference>
<evidence type="ECO:0000256" key="12">
    <source>
        <dbReference type="SAM" id="Phobius"/>
    </source>
</evidence>
<dbReference type="PANTHER" id="PTHR30175">
    <property type="entry name" value="PHOSPHOTRANSFERASE SYSTEM TRANSPORT PROTEIN"/>
    <property type="match status" value="1"/>
</dbReference>
<evidence type="ECO:0000313" key="17">
    <source>
        <dbReference type="Proteomes" id="UP000095649"/>
    </source>
</evidence>
<reference evidence="16" key="3">
    <citation type="submission" date="2017-07" db="EMBL/GenBank/DDBJ databases">
        <authorList>
            <person name="Sun Z.S."/>
            <person name="Albrecht U."/>
            <person name="Echele G."/>
            <person name="Lee C.C."/>
        </authorList>
    </citation>
    <scope>NUCLEOTIDE SEQUENCE</scope>
    <source>
        <strain evidence="16">CNCM I 4542</strain>
    </source>
</reference>
<organism evidence="15 17">
    <name type="scientific">Faecalibacterium prausnitzii</name>
    <dbReference type="NCBI Taxonomy" id="853"/>
    <lineage>
        <taxon>Bacteria</taxon>
        <taxon>Bacillati</taxon>
        <taxon>Bacillota</taxon>
        <taxon>Clostridia</taxon>
        <taxon>Eubacteriales</taxon>
        <taxon>Oscillospiraceae</taxon>
        <taxon>Faecalibacterium</taxon>
    </lineage>
</organism>
<feature type="transmembrane region" description="Helical" evidence="12">
    <location>
        <begin position="247"/>
        <end position="266"/>
    </location>
</feature>
<feature type="transmembrane region" description="Helical" evidence="12">
    <location>
        <begin position="103"/>
        <end position="130"/>
    </location>
</feature>
<dbReference type="InterPro" id="IPR050558">
    <property type="entry name" value="PTS_Sugar-Specific_Components"/>
</dbReference>
<evidence type="ECO:0000256" key="3">
    <source>
        <dbReference type="ARBA" id="ARBA00022475"/>
    </source>
</evidence>
<dbReference type="InterPro" id="IPR013013">
    <property type="entry name" value="PTS_EIIC_1"/>
</dbReference>
<dbReference type="GO" id="GO:0016301">
    <property type="term" value="F:kinase activity"/>
    <property type="evidence" value="ECO:0007669"/>
    <property type="project" value="UniProtKB-KW"/>
</dbReference>
<keyword evidence="9 12" id="KW-1133">Transmembrane helix</keyword>
<dbReference type="EMBL" id="CYXN01000047">
    <property type="protein sequence ID" value="CUN24533.1"/>
    <property type="molecule type" value="Genomic_DNA"/>
</dbReference>
<dbReference type="PANTHER" id="PTHR30175:SF1">
    <property type="entry name" value="PTS SYSTEM ARBUTIN-, CELLOBIOSE-, AND SALICIN-SPECIFIC EIIBC COMPONENT-RELATED"/>
    <property type="match status" value="1"/>
</dbReference>
<comment type="subcellular location">
    <subcellularLocation>
        <location evidence="1">Cell membrane</location>
        <topology evidence="1">Multi-pass membrane protein</topology>
    </subcellularLocation>
</comment>
<dbReference type="RefSeq" id="WP_081028508.1">
    <property type="nucleotide sequence ID" value="NZ_CYXN01000047.1"/>
</dbReference>
<accession>A0A173VBN1</accession>
<feature type="domain" description="PTS EIIB type-1" evidence="13">
    <location>
        <begin position="5"/>
        <end position="87"/>
    </location>
</feature>
<keyword evidence="3" id="KW-1003">Cell membrane</keyword>
<dbReference type="InterPro" id="IPR036878">
    <property type="entry name" value="Glu_permease_IIB"/>
</dbReference>
<evidence type="ECO:0000259" key="14">
    <source>
        <dbReference type="PROSITE" id="PS51103"/>
    </source>
</evidence>
<feature type="active site" description="Phosphocysteine intermediate; for EIIB activity" evidence="11">
    <location>
        <position position="27"/>
    </location>
</feature>
<feature type="transmembrane region" description="Helical" evidence="12">
    <location>
        <begin position="437"/>
        <end position="458"/>
    </location>
</feature>
<evidence type="ECO:0000256" key="11">
    <source>
        <dbReference type="PROSITE-ProRule" id="PRU00421"/>
    </source>
</evidence>
<reference evidence="16 18" key="2">
    <citation type="journal article" date="2017" name="Front. Microbiol.">
        <title>New Insights into the Diversity of the Genus Faecalibacterium.</title>
        <authorList>
            <person name="Benevides L."/>
            <person name="Burman S."/>
            <person name="Martin R."/>
            <person name="Robert V."/>
            <person name="Thomas M."/>
            <person name="Miquel S."/>
            <person name="Chain F."/>
            <person name="Sokol H."/>
            <person name="Bermudez-Humaran L.G."/>
            <person name="Morrison M."/>
            <person name="Langella P."/>
            <person name="Azevedo V.A."/>
            <person name="Chatel J.M."/>
            <person name="Soares S."/>
        </authorList>
    </citation>
    <scope>NUCLEOTIDE SEQUENCE [LARGE SCALE GENOMIC DNA]</scope>
    <source>
        <strain evidence="16 18">CNCM I 4542</strain>
    </source>
</reference>
<dbReference type="AlphaFoldDB" id="A0A173VBN1"/>
<feature type="transmembrane region" description="Helical" evidence="12">
    <location>
        <begin position="150"/>
        <end position="170"/>
    </location>
</feature>
<dbReference type="EMBL" id="NMTS02000048">
    <property type="protein sequence ID" value="PLK29499.1"/>
    <property type="molecule type" value="Genomic_DNA"/>
</dbReference>
<keyword evidence="6" id="KW-0598">Phosphotransferase system</keyword>
<evidence type="ECO:0000256" key="10">
    <source>
        <dbReference type="ARBA" id="ARBA00023136"/>
    </source>
</evidence>
<keyword evidence="2" id="KW-0813">Transport</keyword>
<feature type="transmembrane region" description="Helical" evidence="12">
    <location>
        <begin position="216"/>
        <end position="235"/>
    </location>
</feature>
<evidence type="ECO:0000256" key="9">
    <source>
        <dbReference type="ARBA" id="ARBA00022989"/>
    </source>
</evidence>
<keyword evidence="8" id="KW-0418">Kinase</keyword>
<evidence type="ECO:0000256" key="7">
    <source>
        <dbReference type="ARBA" id="ARBA00022692"/>
    </source>
</evidence>
<evidence type="ECO:0000313" key="18">
    <source>
        <dbReference type="Proteomes" id="UP000221015"/>
    </source>
</evidence>
<name>A0A173VBN1_9FIRM</name>
<reference evidence="15 17" key="1">
    <citation type="submission" date="2015-09" db="EMBL/GenBank/DDBJ databases">
        <authorList>
            <consortium name="Pathogen Informatics"/>
        </authorList>
    </citation>
    <scope>NUCLEOTIDE SEQUENCE [LARGE SCALE GENOMIC DNA]</scope>
    <source>
        <strain evidence="15 17">2789STDY5834970</strain>
    </source>
</reference>
<dbReference type="InterPro" id="IPR003352">
    <property type="entry name" value="PTS_EIIC"/>
</dbReference>
<evidence type="ECO:0000256" key="4">
    <source>
        <dbReference type="ARBA" id="ARBA00022597"/>
    </source>
</evidence>
<evidence type="ECO:0000256" key="6">
    <source>
        <dbReference type="ARBA" id="ARBA00022683"/>
    </source>
</evidence>
<evidence type="ECO:0000256" key="5">
    <source>
        <dbReference type="ARBA" id="ARBA00022679"/>
    </source>
</evidence>
<dbReference type="PROSITE" id="PS51103">
    <property type="entry name" value="PTS_EIIC_TYPE_1"/>
    <property type="match status" value="1"/>
</dbReference>
<dbReference type="CDD" id="cd00212">
    <property type="entry name" value="PTS_IIB_glc"/>
    <property type="match status" value="1"/>
</dbReference>
<dbReference type="FunFam" id="3.30.1360.60:FF:000001">
    <property type="entry name" value="PTS system glucose-specific IIBC component PtsG"/>
    <property type="match status" value="1"/>
</dbReference>
<keyword evidence="5" id="KW-0808">Transferase</keyword>
<feature type="transmembrane region" description="Helical" evidence="12">
    <location>
        <begin position="391"/>
        <end position="417"/>
    </location>
</feature>
<dbReference type="Pfam" id="PF02378">
    <property type="entry name" value="PTS_EIIC"/>
    <property type="match status" value="1"/>
</dbReference>
<evidence type="ECO:0000313" key="15">
    <source>
        <dbReference type="EMBL" id="CUN24533.1"/>
    </source>
</evidence>
<dbReference type="GO" id="GO:0009401">
    <property type="term" value="P:phosphoenolpyruvate-dependent sugar phosphotransferase system"/>
    <property type="evidence" value="ECO:0007669"/>
    <property type="project" value="UniProtKB-KW"/>
</dbReference>
<dbReference type="PROSITE" id="PS01035">
    <property type="entry name" value="PTS_EIIB_TYPE_1_CYS"/>
    <property type="match status" value="1"/>
</dbReference>
<dbReference type="PROSITE" id="PS51098">
    <property type="entry name" value="PTS_EIIB_TYPE_1"/>
    <property type="match status" value="1"/>
</dbReference>
<dbReference type="Proteomes" id="UP000095649">
    <property type="component" value="Unassembled WGS sequence"/>
</dbReference>
<keyword evidence="7 12" id="KW-0812">Transmembrane</keyword>
<protein>
    <submittedName>
        <fullName evidence="15">EIIBCA-Bgl</fullName>
    </submittedName>
</protein>
<keyword evidence="10 12" id="KW-0472">Membrane</keyword>
<feature type="transmembrane region" description="Helical" evidence="12">
    <location>
        <begin position="300"/>
        <end position="320"/>
    </location>
</feature>
<evidence type="ECO:0000256" key="1">
    <source>
        <dbReference type="ARBA" id="ARBA00004651"/>
    </source>
</evidence>
<proteinExistence type="predicted"/>
<dbReference type="InterPro" id="IPR001996">
    <property type="entry name" value="PTS_IIB_1"/>
</dbReference>
<evidence type="ECO:0000256" key="2">
    <source>
        <dbReference type="ARBA" id="ARBA00022448"/>
    </source>
</evidence>
<evidence type="ECO:0000313" key="16">
    <source>
        <dbReference type="EMBL" id="PLK29499.1"/>
    </source>
</evidence>
<dbReference type="SUPFAM" id="SSF55604">
    <property type="entry name" value="Glucose permease domain IIB"/>
    <property type="match status" value="1"/>
</dbReference>
<keyword evidence="4" id="KW-0762">Sugar transport</keyword>
<dbReference type="GO" id="GO:0015771">
    <property type="term" value="P:trehalose transport"/>
    <property type="evidence" value="ECO:0007669"/>
    <property type="project" value="TreeGrafter"/>
</dbReference>
<dbReference type="GO" id="GO:0090589">
    <property type="term" value="F:protein-phosphocysteine-trehalose phosphotransferase system transporter activity"/>
    <property type="evidence" value="ECO:0007669"/>
    <property type="project" value="TreeGrafter"/>
</dbReference>
<dbReference type="Gene3D" id="3.30.1360.60">
    <property type="entry name" value="Glucose permease domain IIB"/>
    <property type="match status" value="1"/>
</dbReference>